<sequence length="242" mass="26535">MEIKDADQTNPGLAAASAPSTSILEEDTDDTESLQGRSAQCLRWRRSAFLCCGCCGAALVVLGIAALVLAFTLLRIKDPKLAMNSLAYGGIEDYLGSGQVPNINLIFYADVSLKNPNLASFRFRNSTTAFIYNETAVGLLYAPAGKVGADRTVRMNATLVLLLVPIARTMIGKHSVVPSIEVELRSRTEVAGRMNVLGVYKRDVAVTIMCDSIRVFLDLHKFKMYINWPEERKKPRCSADVR</sequence>
<dbReference type="PANTHER" id="PTHR31852">
    <property type="entry name" value="LATE EMBRYOGENESIS ABUNDANT (LEA) HYDROXYPROLINE-RICH GLYCOPROTEIN FAMILY"/>
    <property type="match status" value="1"/>
</dbReference>
<keyword evidence="5" id="KW-1185">Reference proteome</keyword>
<dbReference type="EMBL" id="JACMSC010000019">
    <property type="protein sequence ID" value="KAG6473016.1"/>
    <property type="molecule type" value="Genomic_DNA"/>
</dbReference>
<evidence type="ECO:0000313" key="4">
    <source>
        <dbReference type="EMBL" id="KAG6473016.1"/>
    </source>
</evidence>
<protein>
    <recommendedName>
        <fullName evidence="3">Late embryogenesis abundant protein LEA-2 subgroup domain-containing protein</fullName>
    </recommendedName>
</protein>
<dbReference type="AlphaFoldDB" id="A0A8J5CF33"/>
<name>A0A8J5CF33_ZINOF</name>
<proteinExistence type="predicted"/>
<evidence type="ECO:0000256" key="2">
    <source>
        <dbReference type="SAM" id="Phobius"/>
    </source>
</evidence>
<dbReference type="InterPro" id="IPR004864">
    <property type="entry name" value="LEA_2"/>
</dbReference>
<evidence type="ECO:0000256" key="1">
    <source>
        <dbReference type="SAM" id="MobiDB-lite"/>
    </source>
</evidence>
<dbReference type="Proteomes" id="UP000734854">
    <property type="component" value="Unassembled WGS sequence"/>
</dbReference>
<dbReference type="InterPro" id="IPR055301">
    <property type="entry name" value="Lea14-like_2"/>
</dbReference>
<gene>
    <name evidence="4" type="ORF">ZIOFF_066923</name>
</gene>
<feature type="transmembrane region" description="Helical" evidence="2">
    <location>
        <begin position="47"/>
        <end position="74"/>
    </location>
</feature>
<dbReference type="OrthoDB" id="764273at2759"/>
<reference evidence="4 5" key="1">
    <citation type="submission" date="2020-08" db="EMBL/GenBank/DDBJ databases">
        <title>Plant Genome Project.</title>
        <authorList>
            <person name="Zhang R.-G."/>
        </authorList>
    </citation>
    <scope>NUCLEOTIDE SEQUENCE [LARGE SCALE GENOMIC DNA]</scope>
    <source>
        <tissue evidence="4">Rhizome</tissue>
    </source>
</reference>
<accession>A0A8J5CF33</accession>
<feature type="region of interest" description="Disordered" evidence="1">
    <location>
        <begin position="1"/>
        <end position="31"/>
    </location>
</feature>
<dbReference type="Pfam" id="PF03168">
    <property type="entry name" value="LEA_2"/>
    <property type="match status" value="1"/>
</dbReference>
<feature type="domain" description="Late embryogenesis abundant protein LEA-2 subgroup" evidence="3">
    <location>
        <begin position="111"/>
        <end position="206"/>
    </location>
</feature>
<comment type="caution">
    <text evidence="4">The sequence shown here is derived from an EMBL/GenBank/DDBJ whole genome shotgun (WGS) entry which is preliminary data.</text>
</comment>
<keyword evidence="2" id="KW-0472">Membrane</keyword>
<evidence type="ECO:0000313" key="5">
    <source>
        <dbReference type="Proteomes" id="UP000734854"/>
    </source>
</evidence>
<organism evidence="4 5">
    <name type="scientific">Zingiber officinale</name>
    <name type="common">Ginger</name>
    <name type="synonym">Amomum zingiber</name>
    <dbReference type="NCBI Taxonomy" id="94328"/>
    <lineage>
        <taxon>Eukaryota</taxon>
        <taxon>Viridiplantae</taxon>
        <taxon>Streptophyta</taxon>
        <taxon>Embryophyta</taxon>
        <taxon>Tracheophyta</taxon>
        <taxon>Spermatophyta</taxon>
        <taxon>Magnoliopsida</taxon>
        <taxon>Liliopsida</taxon>
        <taxon>Zingiberales</taxon>
        <taxon>Zingiberaceae</taxon>
        <taxon>Zingiber</taxon>
    </lineage>
</organism>
<keyword evidence="2" id="KW-1133">Transmembrane helix</keyword>
<evidence type="ECO:0000259" key="3">
    <source>
        <dbReference type="Pfam" id="PF03168"/>
    </source>
</evidence>
<keyword evidence="2" id="KW-0812">Transmembrane</keyword>